<evidence type="ECO:0000313" key="1">
    <source>
        <dbReference type="EMBL" id="GLI91427.1"/>
    </source>
</evidence>
<evidence type="ECO:0000313" key="2">
    <source>
        <dbReference type="Proteomes" id="UP001144323"/>
    </source>
</evidence>
<proteinExistence type="predicted"/>
<organism evidence="1 2">
    <name type="scientific">Methylocystis echinoides</name>
    <dbReference type="NCBI Taxonomy" id="29468"/>
    <lineage>
        <taxon>Bacteria</taxon>
        <taxon>Pseudomonadati</taxon>
        <taxon>Pseudomonadota</taxon>
        <taxon>Alphaproteobacteria</taxon>
        <taxon>Hyphomicrobiales</taxon>
        <taxon>Methylocystaceae</taxon>
        <taxon>Methylocystis</taxon>
    </lineage>
</organism>
<dbReference type="EMBL" id="BSEC01000001">
    <property type="protein sequence ID" value="GLI91427.1"/>
    <property type="molecule type" value="Genomic_DNA"/>
</dbReference>
<name>A0A9W6GQW9_9HYPH</name>
<keyword evidence="2" id="KW-1185">Reference proteome</keyword>
<gene>
    <name evidence="1" type="ORF">LMG27198_04190</name>
</gene>
<comment type="caution">
    <text evidence="1">The sequence shown here is derived from an EMBL/GenBank/DDBJ whole genome shotgun (WGS) entry which is preliminary data.</text>
</comment>
<reference evidence="1" key="1">
    <citation type="journal article" date="2023" name="Int. J. Syst. Evol. Microbiol.">
        <title>Methylocystis iwaonis sp. nov., a type II methane-oxidizing bacterium from surface soil of a rice paddy field in Japan, and emended description of the genus Methylocystis (ex Whittenbury et al. 1970) Bowman et al. 1993.</title>
        <authorList>
            <person name="Kaise H."/>
            <person name="Sawadogo J.B."/>
            <person name="Alam M.S."/>
            <person name="Ueno C."/>
            <person name="Dianou D."/>
            <person name="Shinjo R."/>
            <person name="Asakawa S."/>
        </authorList>
    </citation>
    <scope>NUCLEOTIDE SEQUENCE</scope>
    <source>
        <strain evidence="1">LMG27198</strain>
    </source>
</reference>
<sequence>MVGSLAIALGFGGFDGAGVSGDAAVLWRFGAGAFPRTVGGAAGVADGLGTGSGAGAAARFSAGAGDAFAEGGGSCAASERRSARNLWFVAGRRARADSLLAAGFE</sequence>
<accession>A0A9W6GQW9</accession>
<protein>
    <submittedName>
        <fullName evidence="1">Uncharacterized protein</fullName>
    </submittedName>
</protein>
<dbReference type="AlphaFoldDB" id="A0A9W6GQW9"/>
<dbReference type="Proteomes" id="UP001144323">
    <property type="component" value="Unassembled WGS sequence"/>
</dbReference>